<keyword evidence="2" id="KW-0964">Secreted</keyword>
<comment type="caution">
    <text evidence="7">Lacks conserved residue(s) required for the propagation of feature annotation.</text>
</comment>
<reference evidence="10 11" key="1">
    <citation type="journal article" date="2013" name="Proc. Natl. Acad. Sci. U.S.A.">
        <title>The king cobra genome reveals dynamic gene evolution and adaptation in the snake venom system.</title>
        <authorList>
            <person name="Vonk F.J."/>
            <person name="Casewell N.R."/>
            <person name="Henkel C.V."/>
            <person name="Heimberg A.M."/>
            <person name="Jansen H.J."/>
            <person name="McCleary R.J."/>
            <person name="Kerkkamp H.M."/>
            <person name="Vos R.A."/>
            <person name="Guerreiro I."/>
            <person name="Calvete J.J."/>
            <person name="Wuster W."/>
            <person name="Woods A.E."/>
            <person name="Logan J.M."/>
            <person name="Harrison R.A."/>
            <person name="Castoe T.A."/>
            <person name="de Koning A.P."/>
            <person name="Pollock D.D."/>
            <person name="Yandell M."/>
            <person name="Calderon D."/>
            <person name="Renjifo C."/>
            <person name="Currier R.B."/>
            <person name="Salgado D."/>
            <person name="Pla D."/>
            <person name="Sanz L."/>
            <person name="Hyder A.S."/>
            <person name="Ribeiro J.M."/>
            <person name="Arntzen J.W."/>
            <person name="van den Thillart G.E."/>
            <person name="Boetzer M."/>
            <person name="Pirovano W."/>
            <person name="Dirks R.P."/>
            <person name="Spaink H.P."/>
            <person name="Duboule D."/>
            <person name="McGlinn E."/>
            <person name="Kini R.M."/>
            <person name="Richardson M.K."/>
        </authorList>
    </citation>
    <scope>NUCLEOTIDE SEQUENCE</scope>
    <source>
        <tissue evidence="10">Blood</tissue>
    </source>
</reference>
<dbReference type="InterPro" id="IPR013015">
    <property type="entry name" value="Laminin_IV_B"/>
</dbReference>
<keyword evidence="5 7" id="KW-1015">Disulfide bond</keyword>
<evidence type="ECO:0000256" key="6">
    <source>
        <dbReference type="ARBA" id="ARBA00023292"/>
    </source>
</evidence>
<evidence type="ECO:0000313" key="10">
    <source>
        <dbReference type="EMBL" id="ETE60016.1"/>
    </source>
</evidence>
<comment type="caution">
    <text evidence="10">The sequence shown here is derived from an EMBL/GenBank/DDBJ whole genome shotgun (WGS) entry which is preliminary data.</text>
</comment>
<dbReference type="CDD" id="cd00055">
    <property type="entry name" value="EGF_Lam"/>
    <property type="match status" value="1"/>
</dbReference>
<dbReference type="SMART" id="SM00180">
    <property type="entry name" value="EGF_Lam"/>
    <property type="match status" value="1"/>
</dbReference>
<keyword evidence="11" id="KW-1185">Reference proteome</keyword>
<dbReference type="PANTHER" id="PTHR10574:SF436">
    <property type="entry name" value="LAMININ SUBUNIT ALPHA-2"/>
    <property type="match status" value="1"/>
</dbReference>
<dbReference type="FunFam" id="2.10.25.10:FF:000280">
    <property type="entry name" value="Laminin subunit beta 4"/>
    <property type="match status" value="1"/>
</dbReference>
<keyword evidence="3" id="KW-0272">Extracellular matrix</keyword>
<sequence length="115" mass="12853">MELWCQSFELDGIGFVRVPEGAYLEFYIDNIPFSMEYDVLIRYEPQLPDHWEKATINVYRPGQIPPSTCQCDPQGSLSSVCDPNGGHCQCRPNVVGRRCDKCAPGTFGFGPTGCK</sequence>
<evidence type="ECO:0000256" key="7">
    <source>
        <dbReference type="PROSITE-ProRule" id="PRU00460"/>
    </source>
</evidence>
<dbReference type="PANTHER" id="PTHR10574">
    <property type="entry name" value="NETRIN/LAMININ-RELATED"/>
    <property type="match status" value="1"/>
</dbReference>
<protein>
    <submittedName>
        <fullName evidence="10">Laminin subunit beta-1</fullName>
    </submittedName>
</protein>
<dbReference type="PROSITE" id="PS51116">
    <property type="entry name" value="LAMININ_IVB"/>
    <property type="match status" value="1"/>
</dbReference>
<organism evidence="10 11">
    <name type="scientific">Ophiophagus hannah</name>
    <name type="common">King cobra</name>
    <name type="synonym">Naja hannah</name>
    <dbReference type="NCBI Taxonomy" id="8665"/>
    <lineage>
        <taxon>Eukaryota</taxon>
        <taxon>Metazoa</taxon>
        <taxon>Chordata</taxon>
        <taxon>Craniata</taxon>
        <taxon>Vertebrata</taxon>
        <taxon>Euteleostomi</taxon>
        <taxon>Lepidosauria</taxon>
        <taxon>Squamata</taxon>
        <taxon>Bifurcata</taxon>
        <taxon>Unidentata</taxon>
        <taxon>Episquamata</taxon>
        <taxon>Toxicofera</taxon>
        <taxon>Serpentes</taxon>
        <taxon>Colubroidea</taxon>
        <taxon>Elapidae</taxon>
        <taxon>Elapinae</taxon>
        <taxon>Ophiophagus</taxon>
    </lineage>
</organism>
<feature type="disulfide bond" evidence="7">
    <location>
        <begin position="71"/>
        <end position="88"/>
    </location>
</feature>
<dbReference type="Gene3D" id="2.10.25.10">
    <property type="entry name" value="Laminin"/>
    <property type="match status" value="1"/>
</dbReference>
<dbReference type="Proteomes" id="UP000018936">
    <property type="component" value="Unassembled WGS sequence"/>
</dbReference>
<dbReference type="Pfam" id="PF21199">
    <property type="entry name" value="LAMININ_IV_B"/>
    <property type="match status" value="1"/>
</dbReference>
<dbReference type="GO" id="GO:0009887">
    <property type="term" value="P:animal organ morphogenesis"/>
    <property type="evidence" value="ECO:0007669"/>
    <property type="project" value="TreeGrafter"/>
</dbReference>
<dbReference type="GO" id="GO:0005604">
    <property type="term" value="C:basement membrane"/>
    <property type="evidence" value="ECO:0007669"/>
    <property type="project" value="UniProtKB-SubCell"/>
</dbReference>
<feature type="domain" description="Laminin EGF-like" evidence="8">
    <location>
        <begin position="69"/>
        <end position="115"/>
    </location>
</feature>
<evidence type="ECO:0000256" key="2">
    <source>
        <dbReference type="ARBA" id="ARBA00022525"/>
    </source>
</evidence>
<name>V8NDJ2_OPHHA</name>
<feature type="non-terminal residue" evidence="10">
    <location>
        <position position="1"/>
    </location>
</feature>
<dbReference type="InterPro" id="IPR050440">
    <property type="entry name" value="Laminin/Netrin_ECM"/>
</dbReference>
<dbReference type="SUPFAM" id="SSF57196">
    <property type="entry name" value="EGF/Laminin"/>
    <property type="match status" value="1"/>
</dbReference>
<dbReference type="InterPro" id="IPR002049">
    <property type="entry name" value="LE_dom"/>
</dbReference>
<keyword evidence="6 7" id="KW-0424">Laminin EGF-like domain</keyword>
<dbReference type="EMBL" id="AZIM01005029">
    <property type="protein sequence ID" value="ETE60016.1"/>
    <property type="molecule type" value="Genomic_DNA"/>
</dbReference>
<keyword evidence="4" id="KW-0084">Basement membrane</keyword>
<dbReference type="AlphaFoldDB" id="V8NDJ2"/>
<dbReference type="GO" id="GO:0007411">
    <property type="term" value="P:axon guidance"/>
    <property type="evidence" value="ECO:0007669"/>
    <property type="project" value="TreeGrafter"/>
</dbReference>
<evidence type="ECO:0000256" key="5">
    <source>
        <dbReference type="ARBA" id="ARBA00023157"/>
    </source>
</evidence>
<feature type="domain" description="Laminin IV type B" evidence="9">
    <location>
        <begin position="1"/>
        <end position="115"/>
    </location>
</feature>
<dbReference type="GO" id="GO:0005201">
    <property type="term" value="F:extracellular matrix structural constituent"/>
    <property type="evidence" value="ECO:0007669"/>
    <property type="project" value="TreeGrafter"/>
</dbReference>
<gene>
    <name evidence="10" type="primary">LAMB1</name>
    <name evidence="10" type="ORF">L345_14246</name>
</gene>
<feature type="non-terminal residue" evidence="10">
    <location>
        <position position="115"/>
    </location>
</feature>
<evidence type="ECO:0000259" key="9">
    <source>
        <dbReference type="PROSITE" id="PS51116"/>
    </source>
</evidence>
<comment type="subcellular location">
    <subcellularLocation>
        <location evidence="1">Secreted</location>
        <location evidence="1">Extracellular space</location>
        <location evidence="1">Extracellular matrix</location>
        <location evidence="1">Basement membrane</location>
    </subcellularLocation>
</comment>
<dbReference type="OrthoDB" id="5985440at2759"/>
<evidence type="ECO:0000256" key="4">
    <source>
        <dbReference type="ARBA" id="ARBA00022869"/>
    </source>
</evidence>
<dbReference type="PROSITE" id="PS50027">
    <property type="entry name" value="EGF_LAM_2"/>
    <property type="match status" value="1"/>
</dbReference>
<dbReference type="PROSITE" id="PS01248">
    <property type="entry name" value="EGF_LAM_1"/>
    <property type="match status" value="1"/>
</dbReference>
<feature type="disulfide bond" evidence="7">
    <location>
        <begin position="90"/>
        <end position="99"/>
    </location>
</feature>
<evidence type="ECO:0000256" key="3">
    <source>
        <dbReference type="ARBA" id="ARBA00022530"/>
    </source>
</evidence>
<accession>V8NDJ2</accession>
<evidence type="ECO:0000259" key="8">
    <source>
        <dbReference type="PROSITE" id="PS50027"/>
    </source>
</evidence>
<feature type="disulfide bond" evidence="7">
    <location>
        <begin position="69"/>
        <end position="81"/>
    </location>
</feature>
<proteinExistence type="predicted"/>
<evidence type="ECO:0000313" key="11">
    <source>
        <dbReference type="Proteomes" id="UP000018936"/>
    </source>
</evidence>
<dbReference type="GO" id="GO:0009888">
    <property type="term" value="P:tissue development"/>
    <property type="evidence" value="ECO:0007669"/>
    <property type="project" value="TreeGrafter"/>
</dbReference>
<evidence type="ECO:0000256" key="1">
    <source>
        <dbReference type="ARBA" id="ARBA00004302"/>
    </source>
</evidence>